<comment type="caution">
    <text evidence="1">The sequence shown here is derived from an EMBL/GenBank/DDBJ whole genome shotgun (WGS) entry which is preliminary data.</text>
</comment>
<dbReference type="InterPro" id="IPR021944">
    <property type="entry name" value="DUF3560"/>
</dbReference>
<reference evidence="2" key="1">
    <citation type="journal article" date="2019" name="Int. J. Syst. Evol. Microbiol.">
        <title>The Global Catalogue of Microorganisms (GCM) 10K type strain sequencing project: providing services to taxonomists for standard genome sequencing and annotation.</title>
        <authorList>
            <consortium name="The Broad Institute Genomics Platform"/>
            <consortium name="The Broad Institute Genome Sequencing Center for Infectious Disease"/>
            <person name="Wu L."/>
            <person name="Ma J."/>
        </authorList>
    </citation>
    <scope>NUCLEOTIDE SEQUENCE [LARGE SCALE GENOMIC DNA]</scope>
    <source>
        <strain evidence="2">JCM 6833</strain>
    </source>
</reference>
<evidence type="ECO:0000313" key="1">
    <source>
        <dbReference type="EMBL" id="GAA2627961.1"/>
    </source>
</evidence>
<dbReference type="Pfam" id="PF12083">
    <property type="entry name" value="DUF3560"/>
    <property type="match status" value="1"/>
</dbReference>
<accession>A0ABP6CTZ8</accession>
<evidence type="ECO:0008006" key="3">
    <source>
        <dbReference type="Google" id="ProtNLM"/>
    </source>
</evidence>
<evidence type="ECO:0000313" key="2">
    <source>
        <dbReference type="Proteomes" id="UP001501509"/>
    </source>
</evidence>
<protein>
    <recommendedName>
        <fullName evidence="3">DUF3560 domain-containing protein</fullName>
    </recommendedName>
</protein>
<organism evidence="1 2">
    <name type="scientific">Actinomadura fulvescens</name>
    <dbReference type="NCBI Taxonomy" id="46160"/>
    <lineage>
        <taxon>Bacteria</taxon>
        <taxon>Bacillati</taxon>
        <taxon>Actinomycetota</taxon>
        <taxon>Actinomycetes</taxon>
        <taxon>Streptosporangiales</taxon>
        <taxon>Thermomonosporaceae</taxon>
        <taxon>Actinomadura</taxon>
    </lineage>
</organism>
<dbReference type="RefSeq" id="WP_344547382.1">
    <property type="nucleotide sequence ID" value="NZ_BAAATD010000013.1"/>
</dbReference>
<proteinExistence type="predicted"/>
<dbReference type="Proteomes" id="UP001501509">
    <property type="component" value="Unassembled WGS sequence"/>
</dbReference>
<sequence length="499" mass="56913">MTITLKHTRQHGTLAYGTCRGDGAGKILHRFNFRFSEWLPVDDQLGEPVFYLPHSRRRTADSWKLDQAKTALEEAGFTVEITVDNVTPATGFDDLENERYTRAEARATHYQDKASSADAESEAIRSRNKQTYDALNGTPILIGHYSERRHRKLLDRLWKREGKAWELYDRAKDWRAKADAAERFQHRRESAGTTQRRIARLEKRLRQIDKLMAGRDDILWDNPTEWPGPVDAQLEEYRHKGVPVTVLATKDNGDATRNVFVHFGVSEQYKAELTAEVVEITEEISYWEMVLEATGAKVYTKANISRGDFIKVSGRWLEVTKVNARSVTVPDRFTRDTPHIHTWDALAAAQRHPHTSTVPYDEIHGILTGTEAKERFPAAFAAPLEGGKPPRRTTAKRAKSYKLEYRGGHDCERWTLQVGPDRYSATWKTPPSWYGPPTPIDDPAPIVITKAAEWGRPDEPVTELTVPAGIRWREDVQNALHAWAEPWAAEQQANRTDTT</sequence>
<keyword evidence="2" id="KW-1185">Reference proteome</keyword>
<gene>
    <name evidence="1" type="ORF">GCM10010411_76500</name>
</gene>
<name>A0ABP6CTZ8_9ACTN</name>
<dbReference type="EMBL" id="BAAATD010000013">
    <property type="protein sequence ID" value="GAA2627961.1"/>
    <property type="molecule type" value="Genomic_DNA"/>
</dbReference>